<sequence length="199" mass="23134">MSESLENEKTLDNLSHKYLDATIYLNVKSECEMNEEPVRTQDVKIIIKEENSMNKEHMHIRTQIGTNIYKCSLCDKAYSKSSHLKRHMMKHTGEKLIIPKPYQCSLCNTSFAYNTLLVRHQTTHTGEKAYTCSQCDKAYSQEGDLKRHMRIHTGEDLYQCSQCDKVFLRNSELIIHMRRHTGETPYQCNVCGKGYSQNS</sequence>
<keyword evidence="8" id="KW-0805">Transcription regulation</keyword>
<dbReference type="Pfam" id="PF00096">
    <property type="entry name" value="zf-C2H2"/>
    <property type="match status" value="4"/>
</dbReference>
<evidence type="ECO:0000313" key="16">
    <source>
        <dbReference type="EMBL" id="CAL4141730.1"/>
    </source>
</evidence>
<name>A0AAV2RXQ6_MEGNR</name>
<keyword evidence="7" id="KW-0862">Zinc</keyword>
<dbReference type="AlphaFoldDB" id="A0AAV2RXQ6"/>
<dbReference type="InterPro" id="IPR013087">
    <property type="entry name" value="Znf_C2H2_type"/>
</dbReference>
<dbReference type="PROSITE" id="PS00028">
    <property type="entry name" value="ZINC_FINGER_C2H2_1"/>
    <property type="match status" value="4"/>
</dbReference>
<evidence type="ECO:0000256" key="9">
    <source>
        <dbReference type="ARBA" id="ARBA00023125"/>
    </source>
</evidence>
<evidence type="ECO:0000256" key="10">
    <source>
        <dbReference type="ARBA" id="ARBA00023163"/>
    </source>
</evidence>
<accession>A0AAV2RXQ6</accession>
<evidence type="ECO:0000256" key="4">
    <source>
        <dbReference type="ARBA" id="ARBA00022723"/>
    </source>
</evidence>
<dbReference type="GO" id="GO:0000978">
    <property type="term" value="F:RNA polymerase II cis-regulatory region sequence-specific DNA binding"/>
    <property type="evidence" value="ECO:0007669"/>
    <property type="project" value="TreeGrafter"/>
</dbReference>
<feature type="domain" description="C2H2-type" evidence="15">
    <location>
        <begin position="158"/>
        <end position="185"/>
    </location>
</feature>
<dbReference type="FunFam" id="3.30.160.60:FF:001954">
    <property type="entry name" value="Zinc finger protein 787"/>
    <property type="match status" value="1"/>
</dbReference>
<keyword evidence="10" id="KW-0804">Transcription</keyword>
<evidence type="ECO:0000256" key="14">
    <source>
        <dbReference type="PROSITE-ProRule" id="PRU00042"/>
    </source>
</evidence>
<evidence type="ECO:0000256" key="2">
    <source>
        <dbReference type="ARBA" id="ARBA00006991"/>
    </source>
</evidence>
<evidence type="ECO:0000256" key="8">
    <source>
        <dbReference type="ARBA" id="ARBA00023015"/>
    </source>
</evidence>
<feature type="domain" description="C2H2-type" evidence="15">
    <location>
        <begin position="69"/>
        <end position="96"/>
    </location>
</feature>
<dbReference type="SUPFAM" id="SSF57667">
    <property type="entry name" value="beta-beta-alpha zinc fingers"/>
    <property type="match status" value="3"/>
</dbReference>
<dbReference type="GO" id="GO:0001228">
    <property type="term" value="F:DNA-binding transcription activator activity, RNA polymerase II-specific"/>
    <property type="evidence" value="ECO:0007669"/>
    <property type="project" value="TreeGrafter"/>
</dbReference>
<keyword evidence="3" id="KW-0217">Developmental protein</keyword>
<dbReference type="GO" id="GO:0035282">
    <property type="term" value="P:segmentation"/>
    <property type="evidence" value="ECO:0007669"/>
    <property type="project" value="UniProtKB-KW"/>
</dbReference>
<reference evidence="16 17" key="1">
    <citation type="submission" date="2024-05" db="EMBL/GenBank/DDBJ databases">
        <authorList>
            <person name="Wallberg A."/>
        </authorList>
    </citation>
    <scope>NUCLEOTIDE SEQUENCE [LARGE SCALE GENOMIC DNA]</scope>
</reference>
<comment type="subcellular location">
    <subcellularLocation>
        <location evidence="1">Nucleus</location>
    </subcellularLocation>
</comment>
<evidence type="ECO:0000256" key="7">
    <source>
        <dbReference type="ARBA" id="ARBA00022833"/>
    </source>
</evidence>
<evidence type="ECO:0000256" key="3">
    <source>
        <dbReference type="ARBA" id="ARBA00022492"/>
    </source>
</evidence>
<evidence type="ECO:0000256" key="11">
    <source>
        <dbReference type="ARBA" id="ARBA00023242"/>
    </source>
</evidence>
<evidence type="ECO:0000256" key="13">
    <source>
        <dbReference type="ARBA" id="ARBA00053345"/>
    </source>
</evidence>
<organism evidence="16 17">
    <name type="scientific">Meganyctiphanes norvegica</name>
    <name type="common">Northern krill</name>
    <name type="synonym">Thysanopoda norvegica</name>
    <dbReference type="NCBI Taxonomy" id="48144"/>
    <lineage>
        <taxon>Eukaryota</taxon>
        <taxon>Metazoa</taxon>
        <taxon>Ecdysozoa</taxon>
        <taxon>Arthropoda</taxon>
        <taxon>Crustacea</taxon>
        <taxon>Multicrustacea</taxon>
        <taxon>Malacostraca</taxon>
        <taxon>Eumalacostraca</taxon>
        <taxon>Eucarida</taxon>
        <taxon>Euphausiacea</taxon>
        <taxon>Euphausiidae</taxon>
        <taxon>Meganyctiphanes</taxon>
    </lineage>
</organism>
<gene>
    <name evidence="16" type="ORF">MNOR_LOCUS28915</name>
</gene>
<feature type="domain" description="C2H2-type" evidence="15">
    <location>
        <begin position="102"/>
        <end position="129"/>
    </location>
</feature>
<keyword evidence="5" id="KW-0677">Repeat</keyword>
<dbReference type="FunFam" id="3.30.160.60:FF:001009">
    <property type="entry name" value="Zinc finger protein 26"/>
    <property type="match status" value="1"/>
</dbReference>
<dbReference type="FunFam" id="3.30.160.60:FF:000690">
    <property type="entry name" value="Zinc finger protein 354C"/>
    <property type="match status" value="1"/>
</dbReference>
<dbReference type="PANTHER" id="PTHR24393:SF15">
    <property type="entry name" value="IP01243P-RELATED"/>
    <property type="match status" value="1"/>
</dbReference>
<dbReference type="Gene3D" id="3.30.160.60">
    <property type="entry name" value="Classic Zinc Finger"/>
    <property type="match status" value="5"/>
</dbReference>
<proteinExistence type="inferred from homology"/>
<evidence type="ECO:0000259" key="15">
    <source>
        <dbReference type="PROSITE" id="PS50157"/>
    </source>
</evidence>
<comment type="similarity">
    <text evidence="2">Belongs to the krueppel C2H2-type zinc-finger protein family.</text>
</comment>
<feature type="non-terminal residue" evidence="16">
    <location>
        <position position="199"/>
    </location>
</feature>
<dbReference type="FunFam" id="3.30.160.60:FF:001182">
    <property type="entry name" value="Zinc finger, C2H2 type"/>
    <property type="match status" value="1"/>
</dbReference>
<dbReference type="EMBL" id="CAXKWB010032701">
    <property type="protein sequence ID" value="CAL4141730.1"/>
    <property type="molecule type" value="Genomic_DNA"/>
</dbReference>
<evidence type="ECO:0000313" key="17">
    <source>
        <dbReference type="Proteomes" id="UP001497623"/>
    </source>
</evidence>
<keyword evidence="3" id="KW-0302">Gap protein</keyword>
<evidence type="ECO:0000256" key="5">
    <source>
        <dbReference type="ARBA" id="ARBA00022737"/>
    </source>
</evidence>
<keyword evidence="6 14" id="KW-0863">Zinc-finger</keyword>
<protein>
    <recommendedName>
        <fullName evidence="12">Protein krueppel</fullName>
    </recommendedName>
</protein>
<dbReference type="GO" id="GO:0003682">
    <property type="term" value="F:chromatin binding"/>
    <property type="evidence" value="ECO:0007669"/>
    <property type="project" value="UniProtKB-ARBA"/>
</dbReference>
<keyword evidence="11" id="KW-0539">Nucleus</keyword>
<dbReference type="PANTHER" id="PTHR24393">
    <property type="entry name" value="ZINC FINGER PROTEIN"/>
    <property type="match status" value="1"/>
</dbReference>
<feature type="domain" description="C2H2-type" evidence="15">
    <location>
        <begin position="130"/>
        <end position="157"/>
    </location>
</feature>
<evidence type="ECO:0000256" key="12">
    <source>
        <dbReference type="ARBA" id="ARBA00023843"/>
    </source>
</evidence>
<dbReference type="SMART" id="SM00355">
    <property type="entry name" value="ZnF_C2H2"/>
    <property type="match status" value="4"/>
</dbReference>
<dbReference type="GO" id="GO:0005634">
    <property type="term" value="C:nucleus"/>
    <property type="evidence" value="ECO:0007669"/>
    <property type="project" value="UniProtKB-SubCell"/>
</dbReference>
<evidence type="ECO:0000256" key="6">
    <source>
        <dbReference type="ARBA" id="ARBA00022771"/>
    </source>
</evidence>
<keyword evidence="9" id="KW-0238">DNA-binding</keyword>
<dbReference type="InterPro" id="IPR036236">
    <property type="entry name" value="Znf_C2H2_sf"/>
</dbReference>
<keyword evidence="4" id="KW-0479">Metal-binding</keyword>
<dbReference type="Proteomes" id="UP001497623">
    <property type="component" value="Unassembled WGS sequence"/>
</dbReference>
<evidence type="ECO:0000256" key="1">
    <source>
        <dbReference type="ARBA" id="ARBA00004123"/>
    </source>
</evidence>
<comment type="caution">
    <text evidence="16">The sequence shown here is derived from an EMBL/GenBank/DDBJ whole genome shotgun (WGS) entry which is preliminary data.</text>
</comment>
<keyword evidence="17" id="KW-1185">Reference proteome</keyword>
<comment type="function">
    <text evidence="13">Krueppel is a gap class segmentation protein.</text>
</comment>
<dbReference type="GO" id="GO:0008270">
    <property type="term" value="F:zinc ion binding"/>
    <property type="evidence" value="ECO:0007669"/>
    <property type="project" value="UniProtKB-KW"/>
</dbReference>
<dbReference type="PROSITE" id="PS50157">
    <property type="entry name" value="ZINC_FINGER_C2H2_2"/>
    <property type="match status" value="4"/>
</dbReference>